<evidence type="ECO:0000256" key="1">
    <source>
        <dbReference type="SAM" id="Phobius"/>
    </source>
</evidence>
<evidence type="ECO:0008006" key="4">
    <source>
        <dbReference type="Google" id="ProtNLM"/>
    </source>
</evidence>
<evidence type="ECO:0000313" key="2">
    <source>
        <dbReference type="EMBL" id="NKW09499.1"/>
    </source>
</evidence>
<evidence type="ECO:0000313" key="3">
    <source>
        <dbReference type="Proteomes" id="UP000558475"/>
    </source>
</evidence>
<dbReference type="AlphaFoldDB" id="A0A7X6FPP4"/>
<proteinExistence type="predicted"/>
<sequence>MQQVLSLLLTALSLAVLWQNRNLVGKVLFPYLVILLGWQFITVILSTQPDLSFRRYIFSVTVVITALAWLLLPEDENHFIRLIKPLSLFVLGLAYFGVIFLPAVSIHNLAEVLELTNAGSWRGHFAHKNIAGPAMVVLSCYGMYLWRSKPGSAGR</sequence>
<feature type="transmembrane region" description="Helical" evidence="1">
    <location>
        <begin position="27"/>
        <end position="46"/>
    </location>
</feature>
<organism evidence="2 3">
    <name type="scientific">Brucella tritici</name>
    <dbReference type="NCBI Taxonomy" id="94626"/>
    <lineage>
        <taxon>Bacteria</taxon>
        <taxon>Pseudomonadati</taxon>
        <taxon>Pseudomonadota</taxon>
        <taxon>Alphaproteobacteria</taxon>
        <taxon>Hyphomicrobiales</taxon>
        <taxon>Brucellaceae</taxon>
        <taxon>Brucella/Ochrobactrum group</taxon>
        <taxon>Brucella</taxon>
    </lineage>
</organism>
<feature type="transmembrane region" description="Helical" evidence="1">
    <location>
        <begin position="130"/>
        <end position="146"/>
    </location>
</feature>
<keyword evidence="1" id="KW-0472">Membrane</keyword>
<dbReference type="EMBL" id="JAAXZB010000001">
    <property type="protein sequence ID" value="NKW09499.1"/>
    <property type="molecule type" value="Genomic_DNA"/>
</dbReference>
<feature type="transmembrane region" description="Helical" evidence="1">
    <location>
        <begin position="92"/>
        <end position="110"/>
    </location>
</feature>
<comment type="caution">
    <text evidence="2">The sequence shown here is derived from an EMBL/GenBank/DDBJ whole genome shotgun (WGS) entry which is preliminary data.</text>
</comment>
<accession>A0A7X6FPP4</accession>
<keyword evidence="1" id="KW-0812">Transmembrane</keyword>
<gene>
    <name evidence="2" type="ORF">HGG76_06485</name>
</gene>
<name>A0A7X6FPP4_9HYPH</name>
<reference evidence="2 3" key="1">
    <citation type="submission" date="2020-04" db="EMBL/GenBank/DDBJ databases">
        <title>Whole genome sequencing of clinical and environmental type strains of Ochrobactrum.</title>
        <authorList>
            <person name="Dharne M."/>
        </authorList>
    </citation>
    <scope>NUCLEOTIDE SEQUENCE [LARGE SCALE GENOMIC DNA]</scope>
    <source>
        <strain evidence="2 3">DSM 13340</strain>
    </source>
</reference>
<keyword evidence="1" id="KW-1133">Transmembrane helix</keyword>
<protein>
    <recommendedName>
        <fullName evidence="4">O-antigen polymerase</fullName>
    </recommendedName>
</protein>
<dbReference type="Proteomes" id="UP000558475">
    <property type="component" value="Unassembled WGS sequence"/>
</dbReference>
<feature type="transmembrane region" description="Helical" evidence="1">
    <location>
        <begin position="53"/>
        <end position="72"/>
    </location>
</feature>